<dbReference type="OrthoDB" id="351823at2759"/>
<feature type="compositionally biased region" description="Basic residues" evidence="1">
    <location>
        <begin position="157"/>
        <end position="168"/>
    </location>
</feature>
<sequence>MQAGVCDLSGLKKLKLKYDIVIRALTEIGKQPELLTKVQEKEKIVSARLMAVSCLVDKKALRPLTKFMRLAIDEMKKPSPDKAALELHVKKVLAYEAGKREQQEIHASTVRLPTAAHKCECAQCTLQPLRRRISAASMPQLFRLSLSTKVSSGAQRGRGRRRHRRRFRETRGIEKEAKDEATGAQQGSVAAAAKGNEERDEDEDDGDEGCKTVGKK</sequence>
<accession>A0A6P6RUA6</accession>
<name>A0A6P6RUA6_9EIME</name>
<feature type="region of interest" description="Disordered" evidence="1">
    <location>
        <begin position="147"/>
        <end position="216"/>
    </location>
</feature>
<gene>
    <name evidence="3" type="primary">LOC34619968</name>
</gene>
<evidence type="ECO:0000313" key="3">
    <source>
        <dbReference type="RefSeq" id="XP_026190685.1"/>
    </source>
</evidence>
<evidence type="ECO:0000313" key="2">
    <source>
        <dbReference type="Proteomes" id="UP000515125"/>
    </source>
</evidence>
<protein>
    <submittedName>
        <fullName evidence="3">Uncharacterized protein LOC34619968</fullName>
    </submittedName>
</protein>
<dbReference type="RefSeq" id="XP_026190685.1">
    <property type="nucleotide sequence ID" value="XM_026334900.1"/>
</dbReference>
<reference evidence="3" key="1">
    <citation type="submission" date="2025-08" db="UniProtKB">
        <authorList>
            <consortium name="RefSeq"/>
        </authorList>
    </citation>
    <scope>IDENTIFICATION</scope>
</reference>
<organism evidence="2 3">
    <name type="scientific">Cyclospora cayetanensis</name>
    <dbReference type="NCBI Taxonomy" id="88456"/>
    <lineage>
        <taxon>Eukaryota</taxon>
        <taxon>Sar</taxon>
        <taxon>Alveolata</taxon>
        <taxon>Apicomplexa</taxon>
        <taxon>Conoidasida</taxon>
        <taxon>Coccidia</taxon>
        <taxon>Eucoccidiorida</taxon>
        <taxon>Eimeriorina</taxon>
        <taxon>Eimeriidae</taxon>
        <taxon>Cyclospora</taxon>
    </lineage>
</organism>
<proteinExistence type="predicted"/>
<feature type="compositionally biased region" description="Acidic residues" evidence="1">
    <location>
        <begin position="198"/>
        <end position="207"/>
    </location>
</feature>
<keyword evidence="2" id="KW-1185">Reference proteome</keyword>
<dbReference type="GeneID" id="34619968"/>
<feature type="compositionally biased region" description="Basic and acidic residues" evidence="1">
    <location>
        <begin position="169"/>
        <end position="181"/>
    </location>
</feature>
<dbReference type="Proteomes" id="UP000515125">
    <property type="component" value="Unplaced"/>
</dbReference>
<dbReference type="AlphaFoldDB" id="A0A6P6RUA6"/>
<evidence type="ECO:0000256" key="1">
    <source>
        <dbReference type="SAM" id="MobiDB-lite"/>
    </source>
</evidence>